<reference evidence="3" key="1">
    <citation type="submission" date="2022-07" db="EMBL/GenBank/DDBJ databases">
        <title>The genome of Lyophyllum shimeji provides insight into the initial evolution of ectomycorrhizal fungal genome.</title>
        <authorList>
            <person name="Kobayashi Y."/>
            <person name="Shibata T."/>
            <person name="Hirakawa H."/>
            <person name="Shigenobu S."/>
            <person name="Nishiyama T."/>
            <person name="Yamada A."/>
            <person name="Hasebe M."/>
            <person name="Kawaguchi M."/>
        </authorList>
    </citation>
    <scope>NUCLEOTIDE SEQUENCE</scope>
    <source>
        <strain evidence="3">AT787</strain>
    </source>
</reference>
<dbReference type="EMBL" id="BRPK01000019">
    <property type="protein sequence ID" value="GLB44971.1"/>
    <property type="molecule type" value="Genomic_DNA"/>
</dbReference>
<protein>
    <submittedName>
        <fullName evidence="3">G-X-X-X-Q-X-W domain-containing protein</fullName>
    </submittedName>
</protein>
<dbReference type="InterPro" id="IPR000772">
    <property type="entry name" value="Ricin_B_lectin"/>
</dbReference>
<sequence>MRRFTLSLCAVALWAPATLARLYTLANNCPQTINWYLSGLNVTQGSVAKGATITQEVEEIWSGFVYTDANGGSADGKGSTKAGFYGEGDMYYIVVDSPRINAGIRIEPQAPINNGFCVPDTCDTNLCPSVMEQPPTAFPPVSTTTPPTPPTYACPGDKIGYKVTFCPDGAFPPVNGFAVAIHPNGNTAKCLDVRGNVWANGTPVQIYDCNETQAQKWRISAGSTHVRLDDSNFCLDAGSSPANGVGMKIWQCYEGLPAQSWTYTQNKHLQLSGTAQCLDLTDGSTANSNKVQTWECSASNTNQVWTFP</sequence>
<comment type="caution">
    <text evidence="3">The sequence shown here is derived from an EMBL/GenBank/DDBJ whole genome shotgun (WGS) entry which is preliminary data.</text>
</comment>
<accession>A0A9P3Q1H6</accession>
<dbReference type="SUPFAM" id="SSF50370">
    <property type="entry name" value="Ricin B-like lectins"/>
    <property type="match status" value="1"/>
</dbReference>
<dbReference type="Proteomes" id="UP001063166">
    <property type="component" value="Unassembled WGS sequence"/>
</dbReference>
<dbReference type="SMART" id="SM00458">
    <property type="entry name" value="RICIN"/>
    <property type="match status" value="1"/>
</dbReference>
<proteinExistence type="predicted"/>
<feature type="chain" id="PRO_5040508538" evidence="1">
    <location>
        <begin position="21"/>
        <end position="308"/>
    </location>
</feature>
<organism evidence="3 4">
    <name type="scientific">Lyophyllum shimeji</name>
    <name type="common">Hon-shimeji</name>
    <name type="synonym">Tricholoma shimeji</name>
    <dbReference type="NCBI Taxonomy" id="47721"/>
    <lineage>
        <taxon>Eukaryota</taxon>
        <taxon>Fungi</taxon>
        <taxon>Dikarya</taxon>
        <taxon>Basidiomycota</taxon>
        <taxon>Agaricomycotina</taxon>
        <taxon>Agaricomycetes</taxon>
        <taxon>Agaricomycetidae</taxon>
        <taxon>Agaricales</taxon>
        <taxon>Tricholomatineae</taxon>
        <taxon>Lyophyllaceae</taxon>
        <taxon>Lyophyllum</taxon>
    </lineage>
</organism>
<evidence type="ECO:0000259" key="2">
    <source>
        <dbReference type="SMART" id="SM00458"/>
    </source>
</evidence>
<dbReference type="OrthoDB" id="6770063at2759"/>
<dbReference type="AlphaFoldDB" id="A0A9P3Q1H6"/>
<feature type="signal peptide" evidence="1">
    <location>
        <begin position="1"/>
        <end position="20"/>
    </location>
</feature>
<name>A0A9P3Q1H6_LYOSH</name>
<dbReference type="PROSITE" id="PS50231">
    <property type="entry name" value="RICIN_B_LECTIN"/>
    <property type="match status" value="1"/>
</dbReference>
<keyword evidence="1" id="KW-0732">Signal</keyword>
<gene>
    <name evidence="3" type="ORF">LshimejAT787_1900490</name>
</gene>
<keyword evidence="4" id="KW-1185">Reference proteome</keyword>
<feature type="domain" description="Ricin B lectin" evidence="2">
    <location>
        <begin position="175"/>
        <end position="308"/>
    </location>
</feature>
<evidence type="ECO:0000313" key="4">
    <source>
        <dbReference type="Proteomes" id="UP001063166"/>
    </source>
</evidence>
<evidence type="ECO:0000256" key="1">
    <source>
        <dbReference type="SAM" id="SignalP"/>
    </source>
</evidence>
<dbReference type="CDD" id="cd00161">
    <property type="entry name" value="beta-trefoil_Ricin-like"/>
    <property type="match status" value="1"/>
</dbReference>
<dbReference type="InterPro" id="IPR035992">
    <property type="entry name" value="Ricin_B-like_lectins"/>
</dbReference>
<dbReference type="Pfam" id="PF00652">
    <property type="entry name" value="Ricin_B_lectin"/>
    <property type="match status" value="1"/>
</dbReference>
<dbReference type="Gene3D" id="2.80.10.50">
    <property type="match status" value="2"/>
</dbReference>
<evidence type="ECO:0000313" key="3">
    <source>
        <dbReference type="EMBL" id="GLB44971.1"/>
    </source>
</evidence>